<dbReference type="EMBL" id="JACHJR010000001">
    <property type="protein sequence ID" value="MBB4945911.1"/>
    <property type="molecule type" value="Genomic_DNA"/>
</dbReference>
<proteinExistence type="predicted"/>
<evidence type="ECO:0000256" key="1">
    <source>
        <dbReference type="SAM" id="Phobius"/>
    </source>
</evidence>
<protein>
    <submittedName>
        <fullName evidence="2">Uncharacterized protein</fullName>
    </submittedName>
</protein>
<feature type="transmembrane region" description="Helical" evidence="1">
    <location>
        <begin position="396"/>
        <end position="414"/>
    </location>
</feature>
<feature type="transmembrane region" description="Helical" evidence="1">
    <location>
        <begin position="217"/>
        <end position="240"/>
    </location>
</feature>
<gene>
    <name evidence="2" type="ORF">F4556_001446</name>
</gene>
<dbReference type="AlphaFoldDB" id="A0A7W7SAN7"/>
<accession>A0A7W7SAN7</accession>
<comment type="caution">
    <text evidence="2">The sequence shown here is derived from an EMBL/GenBank/DDBJ whole genome shotgun (WGS) entry which is preliminary data.</text>
</comment>
<keyword evidence="3" id="KW-1185">Reference proteome</keyword>
<feature type="transmembrane region" description="Helical" evidence="1">
    <location>
        <begin position="36"/>
        <end position="53"/>
    </location>
</feature>
<dbReference type="Proteomes" id="UP000573327">
    <property type="component" value="Unassembled WGS sequence"/>
</dbReference>
<feature type="transmembrane region" description="Helical" evidence="1">
    <location>
        <begin position="81"/>
        <end position="99"/>
    </location>
</feature>
<reference evidence="2 3" key="1">
    <citation type="submission" date="2020-08" db="EMBL/GenBank/DDBJ databases">
        <title>Sequencing the genomes of 1000 actinobacteria strains.</title>
        <authorList>
            <person name="Klenk H.-P."/>
        </authorList>
    </citation>
    <scope>NUCLEOTIDE SEQUENCE [LARGE SCALE GENOMIC DNA]</scope>
    <source>
        <strain evidence="2 3">DSM 44786</strain>
    </source>
</reference>
<feature type="transmembrane region" description="Helical" evidence="1">
    <location>
        <begin position="420"/>
        <end position="440"/>
    </location>
</feature>
<keyword evidence="1" id="KW-0812">Transmembrane</keyword>
<evidence type="ECO:0000313" key="3">
    <source>
        <dbReference type="Proteomes" id="UP000573327"/>
    </source>
</evidence>
<sequence>MRSTGRVSGWAALVLTVGLVLRSLLGGGAGLPRWDVVLLGAGALLGLLGWVRYGSAACPKPGAVPEQQAPPARLPVRYGVIARRLLLGWLIAFVPAVYADLALRPDGADARRISAIQDAGPRAAAGTLVAVEHLTKDGRVNKHNHYSGDAVVRVPGPDGAPLELSAPGAHLGTIRTAGGRLTVLYAPGNPVLGAYVDQSDDVAKYATGGFWAGPSTAAVGLGMVPLGGGFFVLYVLLISVRPETRIRVLRADARDGGLPAVRARVVGAVREEYVTVGSTPGVPDVRTTRWLRVECEDGTELRLDDWLEEVERLRLPDLAGRLAGEWGWLCGARRWRLISGDQPVALCTDGGLVLWGRLDRAAFESALGDRAEVTPAASRRVRLLGPPSPALRGAHGPWLALLAAAWLLALPVLLTASTWLLSMALCALSAGSLVAALVVLTRRRVRVADRDPGWLVERSGDPALG</sequence>
<name>A0A7W7SAN7_9ACTN</name>
<organism evidence="2 3">
    <name type="scientific">Kitasatospora gansuensis</name>
    <dbReference type="NCBI Taxonomy" id="258050"/>
    <lineage>
        <taxon>Bacteria</taxon>
        <taxon>Bacillati</taxon>
        <taxon>Actinomycetota</taxon>
        <taxon>Actinomycetes</taxon>
        <taxon>Kitasatosporales</taxon>
        <taxon>Streptomycetaceae</taxon>
        <taxon>Kitasatospora</taxon>
    </lineage>
</organism>
<dbReference type="RefSeq" id="WP_184912626.1">
    <property type="nucleotide sequence ID" value="NZ_JACHJR010000001.1"/>
</dbReference>
<keyword evidence="1" id="KW-1133">Transmembrane helix</keyword>
<keyword evidence="1" id="KW-0472">Membrane</keyword>
<evidence type="ECO:0000313" key="2">
    <source>
        <dbReference type="EMBL" id="MBB4945911.1"/>
    </source>
</evidence>